<feature type="domain" description="MvaI/BcnI restriction endonuclease" evidence="1">
    <location>
        <begin position="205"/>
        <end position="436"/>
    </location>
</feature>
<dbReference type="Pfam" id="PF15515">
    <property type="entry name" value="MvaI_BcnI"/>
    <property type="match status" value="1"/>
</dbReference>
<evidence type="ECO:0000313" key="3">
    <source>
        <dbReference type="Proteomes" id="UP001195903"/>
    </source>
</evidence>
<gene>
    <name evidence="2" type="ORF">KJI95_17820</name>
</gene>
<reference evidence="2 3" key="1">
    <citation type="submission" date="2021-05" db="EMBL/GenBank/DDBJ databases">
        <title>Shewanella sp. JM162201.</title>
        <authorList>
            <person name="Xu S."/>
            <person name="Li A."/>
        </authorList>
    </citation>
    <scope>NUCLEOTIDE SEQUENCE [LARGE SCALE GENOMIC DNA]</scope>
    <source>
        <strain evidence="2 3">JM162201</strain>
    </source>
</reference>
<keyword evidence="3" id="KW-1185">Reference proteome</keyword>
<dbReference type="RefSeq" id="WP_214508557.1">
    <property type="nucleotide sequence ID" value="NZ_JAHEPS010000011.1"/>
</dbReference>
<proteinExistence type="predicted"/>
<protein>
    <recommendedName>
        <fullName evidence="1">MvaI/BcnI restriction endonuclease domain-containing protein</fullName>
    </recommendedName>
</protein>
<dbReference type="Proteomes" id="UP001195903">
    <property type="component" value="Unassembled WGS sequence"/>
</dbReference>
<dbReference type="Gene3D" id="3.40.210.20">
    <property type="entry name" value="MvaI/BcnI restriction endonuclease, catalytic domain"/>
    <property type="match status" value="1"/>
</dbReference>
<dbReference type="InterPro" id="IPR043004">
    <property type="entry name" value="MvaI_BcnI_cat"/>
</dbReference>
<dbReference type="EMBL" id="JAHEPS010000011">
    <property type="protein sequence ID" value="MBT1446355.1"/>
    <property type="molecule type" value="Genomic_DNA"/>
</dbReference>
<organism evidence="2 3">
    <name type="scientific">Shewanella jiangmenensis</name>
    <dbReference type="NCBI Taxonomy" id="2837387"/>
    <lineage>
        <taxon>Bacteria</taxon>
        <taxon>Pseudomonadati</taxon>
        <taxon>Pseudomonadota</taxon>
        <taxon>Gammaproteobacteria</taxon>
        <taxon>Alteromonadales</taxon>
        <taxon>Shewanellaceae</taxon>
        <taxon>Shewanella</taxon>
    </lineage>
</organism>
<sequence>MSEIYEHHLADIEQILALFPENRFTHVLAKVLPKNANDQNQIRWSSDFNMLGSLFDFEYAERGPVISAKKGGKSRGRSIPEAVFKNFSWLTNNGREIRAPKVKMLIYAQYPEMRLSGFKTETAEIPASLSVEFTKANPELKRIMILGRTQYGGAIAIIVMPQGNLLKKVLASPGFEGSGVIKLLRESYIHENDLQQKLTAVVERWMPGVRRTIDNTTIPFNGNQVCGYTLEDALEIIPNANKDGDYMGVELKAHTAKKLTLMTTEPDMGLYKEDFTKFMTTYGYEKNGEWRWTGVHKEGKRSAKSGLTLRIMGYNREESISKQLNREELYIGMFDADGNLAAGWSMERILGGWGAKHNEAVYVPATRINTENKELKVSGHKYEVFFGKDVVWCRGTNPKKLLDAILDHAIFIDPAPKCDPANPKNNKRRTQWRVNQIHKVIPHLYEQKQEINLLK</sequence>
<evidence type="ECO:0000259" key="1">
    <source>
        <dbReference type="Pfam" id="PF15515"/>
    </source>
</evidence>
<dbReference type="InterPro" id="IPR029127">
    <property type="entry name" value="MvaI_BcnI"/>
</dbReference>
<comment type="caution">
    <text evidence="2">The sequence shown here is derived from an EMBL/GenBank/DDBJ whole genome shotgun (WGS) entry which is preliminary data.</text>
</comment>
<evidence type="ECO:0000313" key="2">
    <source>
        <dbReference type="EMBL" id="MBT1446355.1"/>
    </source>
</evidence>
<name>A0ABS5V7F9_9GAMM</name>
<accession>A0ABS5V7F9</accession>